<evidence type="ECO:0000259" key="1">
    <source>
        <dbReference type="Pfam" id="PF02464"/>
    </source>
</evidence>
<feature type="non-terminal residue" evidence="2">
    <location>
        <position position="1"/>
    </location>
</feature>
<dbReference type="Pfam" id="PF02464">
    <property type="entry name" value="CinA"/>
    <property type="match status" value="1"/>
</dbReference>
<dbReference type="AlphaFoldDB" id="T1ALV2"/>
<dbReference type="InterPro" id="IPR036653">
    <property type="entry name" value="CinA-like_C"/>
</dbReference>
<reference evidence="2" key="2">
    <citation type="journal article" date="2014" name="ISME J.">
        <title>Microbial stratification in low pH oxic and suboxic macroscopic growths along an acid mine drainage.</title>
        <authorList>
            <person name="Mendez-Garcia C."/>
            <person name="Mesa V."/>
            <person name="Sprenger R.R."/>
            <person name="Richter M."/>
            <person name="Diez M.S."/>
            <person name="Solano J."/>
            <person name="Bargiela R."/>
            <person name="Golyshina O.V."/>
            <person name="Manteca A."/>
            <person name="Ramos J.L."/>
            <person name="Gallego J.R."/>
            <person name="Llorente I."/>
            <person name="Martins Dos Santos V.A."/>
            <person name="Jensen O.N."/>
            <person name="Pelaez A.I."/>
            <person name="Sanchez J."/>
            <person name="Ferrer M."/>
        </authorList>
    </citation>
    <scope>NUCLEOTIDE SEQUENCE</scope>
</reference>
<comment type="caution">
    <text evidence="2">The sequence shown here is derived from an EMBL/GenBank/DDBJ whole genome shotgun (WGS) entry which is preliminary data.</text>
</comment>
<accession>T1ALV2</accession>
<evidence type="ECO:0000313" key="2">
    <source>
        <dbReference type="EMBL" id="EQD57468.1"/>
    </source>
</evidence>
<protein>
    <submittedName>
        <fullName evidence="2">Protein containing CinA</fullName>
    </submittedName>
</protein>
<proteinExistence type="predicted"/>
<feature type="domain" description="CinA C-terminal" evidence="1">
    <location>
        <begin position="5"/>
        <end position="66"/>
    </location>
</feature>
<organism evidence="2">
    <name type="scientific">mine drainage metagenome</name>
    <dbReference type="NCBI Taxonomy" id="410659"/>
    <lineage>
        <taxon>unclassified sequences</taxon>
        <taxon>metagenomes</taxon>
        <taxon>ecological metagenomes</taxon>
    </lineage>
</organism>
<dbReference type="Gene3D" id="3.90.950.20">
    <property type="entry name" value="CinA-like"/>
    <property type="match status" value="1"/>
</dbReference>
<gene>
    <name evidence="2" type="ORF">B2A_04781</name>
</gene>
<name>T1ALV2_9ZZZZ</name>
<dbReference type="SUPFAM" id="SSF142433">
    <property type="entry name" value="CinA-like"/>
    <property type="match status" value="1"/>
</dbReference>
<dbReference type="EMBL" id="AUZZ01003250">
    <property type="protein sequence ID" value="EQD57468.1"/>
    <property type="molecule type" value="Genomic_DNA"/>
</dbReference>
<reference evidence="2" key="1">
    <citation type="submission" date="2013-08" db="EMBL/GenBank/DDBJ databases">
        <authorList>
            <person name="Mendez C."/>
            <person name="Richter M."/>
            <person name="Ferrer M."/>
            <person name="Sanchez J."/>
        </authorList>
    </citation>
    <scope>NUCLEOTIDE SEQUENCE</scope>
</reference>
<dbReference type="InterPro" id="IPR008136">
    <property type="entry name" value="CinA_C"/>
</dbReference>
<sequence length="71" mass="7472">RGERLAVAVTGVAGPASQEGQPPGTVYAGVALPGREPEAVLLRLVGDRSRIRQMATISSLDVLRHRLLDLG</sequence>